<accession>A0ABM5JPS8</accession>
<dbReference type="EnsemblMetazoa" id="XM_050643987.1">
    <property type="protein sequence ID" value="XP_050499944.1"/>
    <property type="gene ID" value="LOC126880199"/>
</dbReference>
<dbReference type="Gene3D" id="2.70.220.10">
    <property type="entry name" value="Ganglioside GM2 activator"/>
    <property type="match status" value="1"/>
</dbReference>
<dbReference type="GeneID" id="126880199"/>
<dbReference type="PANTHER" id="PTHR21112">
    <property type="entry name" value="CHEMOSENSORY PROTEIN A 29A-RELATED"/>
    <property type="match status" value="1"/>
</dbReference>
<feature type="chain" id="PRO_5047161925" description="MD-2-related lipid-recognition protein-like" evidence="2">
    <location>
        <begin position="20"/>
        <end position="172"/>
    </location>
</feature>
<dbReference type="InterPro" id="IPR010512">
    <property type="entry name" value="DUF1091"/>
</dbReference>
<dbReference type="RefSeq" id="XP_050499944.1">
    <property type="nucleotide sequence ID" value="XM_050643987.1"/>
</dbReference>
<dbReference type="PANTHER" id="PTHR21112:SF0">
    <property type="entry name" value="CHEMOSENSORY PROTEIN A 29A-RELATED"/>
    <property type="match status" value="1"/>
</dbReference>
<proteinExistence type="predicted"/>
<evidence type="ECO:0000256" key="2">
    <source>
        <dbReference type="SAM" id="SignalP"/>
    </source>
</evidence>
<keyword evidence="4" id="KW-1185">Reference proteome</keyword>
<evidence type="ECO:0000256" key="1">
    <source>
        <dbReference type="ARBA" id="ARBA00022729"/>
    </source>
</evidence>
<dbReference type="Proteomes" id="UP001652700">
    <property type="component" value="Unplaced"/>
</dbReference>
<evidence type="ECO:0008006" key="5">
    <source>
        <dbReference type="Google" id="ProtNLM"/>
    </source>
</evidence>
<sequence length="172" mass="19919">MIPIIRYFLVVCVATFCDAVNVKINDIAQCDNEDHPIMFSMKIKNDGDKQIVEDGYMDTKVDFNDDLINTVTIYSFDDNEWKTVFSKNDDVCSMVENFMGEFAKEMEKSAGIKSSCPYPKGRYQIKNHPIDFSTFKYKEFPPGKVKIRSEFFPKSDEKTRIGCYEVVFTLTE</sequence>
<dbReference type="InterPro" id="IPR036846">
    <property type="entry name" value="GM2-AP_sf"/>
</dbReference>
<organism evidence="3 4">
    <name type="scientific">Diabrotica virgifera virgifera</name>
    <name type="common">western corn rootworm</name>
    <dbReference type="NCBI Taxonomy" id="50390"/>
    <lineage>
        <taxon>Eukaryota</taxon>
        <taxon>Metazoa</taxon>
        <taxon>Ecdysozoa</taxon>
        <taxon>Arthropoda</taxon>
        <taxon>Hexapoda</taxon>
        <taxon>Insecta</taxon>
        <taxon>Pterygota</taxon>
        <taxon>Neoptera</taxon>
        <taxon>Endopterygota</taxon>
        <taxon>Coleoptera</taxon>
        <taxon>Polyphaga</taxon>
        <taxon>Cucujiformia</taxon>
        <taxon>Chrysomeloidea</taxon>
        <taxon>Chrysomelidae</taxon>
        <taxon>Galerucinae</taxon>
        <taxon>Diabroticina</taxon>
        <taxon>Diabroticites</taxon>
        <taxon>Diabrotica</taxon>
    </lineage>
</organism>
<keyword evidence="1 2" id="KW-0732">Signal</keyword>
<reference evidence="3" key="1">
    <citation type="submission" date="2025-05" db="UniProtKB">
        <authorList>
            <consortium name="EnsemblMetazoa"/>
        </authorList>
    </citation>
    <scope>IDENTIFICATION</scope>
</reference>
<evidence type="ECO:0000313" key="3">
    <source>
        <dbReference type="EnsemblMetazoa" id="XP_050499944.1"/>
    </source>
</evidence>
<dbReference type="Pfam" id="PF06477">
    <property type="entry name" value="DUF1091"/>
    <property type="match status" value="1"/>
</dbReference>
<name>A0ABM5JPS8_DIAVI</name>
<protein>
    <recommendedName>
        <fullName evidence="5">MD-2-related lipid-recognition protein-like</fullName>
    </recommendedName>
</protein>
<feature type="signal peptide" evidence="2">
    <location>
        <begin position="1"/>
        <end position="19"/>
    </location>
</feature>
<evidence type="ECO:0000313" key="4">
    <source>
        <dbReference type="Proteomes" id="UP001652700"/>
    </source>
</evidence>